<reference evidence="2" key="1">
    <citation type="submission" date="2021-06" db="EMBL/GenBank/DDBJ databases">
        <title>Parelaphostrongylus tenuis whole genome reference sequence.</title>
        <authorList>
            <person name="Garwood T.J."/>
            <person name="Larsen P.A."/>
            <person name="Fountain-Jones N.M."/>
            <person name="Garbe J.R."/>
            <person name="Macchietto M.G."/>
            <person name="Kania S.A."/>
            <person name="Gerhold R.W."/>
            <person name="Richards J.E."/>
            <person name="Wolf T.M."/>
        </authorList>
    </citation>
    <scope>NUCLEOTIDE SEQUENCE</scope>
    <source>
        <strain evidence="2">MNPRO001-30</strain>
        <tissue evidence="2">Meninges</tissue>
    </source>
</reference>
<feature type="compositionally biased region" description="Polar residues" evidence="1">
    <location>
        <begin position="1"/>
        <end position="11"/>
    </location>
</feature>
<feature type="region of interest" description="Disordered" evidence="1">
    <location>
        <begin position="60"/>
        <end position="89"/>
    </location>
</feature>
<organism evidence="2 3">
    <name type="scientific">Parelaphostrongylus tenuis</name>
    <name type="common">Meningeal worm</name>
    <dbReference type="NCBI Taxonomy" id="148309"/>
    <lineage>
        <taxon>Eukaryota</taxon>
        <taxon>Metazoa</taxon>
        <taxon>Ecdysozoa</taxon>
        <taxon>Nematoda</taxon>
        <taxon>Chromadorea</taxon>
        <taxon>Rhabditida</taxon>
        <taxon>Rhabditina</taxon>
        <taxon>Rhabditomorpha</taxon>
        <taxon>Strongyloidea</taxon>
        <taxon>Metastrongylidae</taxon>
        <taxon>Parelaphostrongylus</taxon>
    </lineage>
</organism>
<dbReference type="AlphaFoldDB" id="A0AAD5MG11"/>
<proteinExistence type="predicted"/>
<protein>
    <submittedName>
        <fullName evidence="2">Uncharacterized protein</fullName>
    </submittedName>
</protein>
<evidence type="ECO:0000313" key="3">
    <source>
        <dbReference type="Proteomes" id="UP001196413"/>
    </source>
</evidence>
<dbReference type="EMBL" id="JAHQIW010002509">
    <property type="protein sequence ID" value="KAJ1355578.1"/>
    <property type="molecule type" value="Genomic_DNA"/>
</dbReference>
<feature type="compositionally biased region" description="Polar residues" evidence="1">
    <location>
        <begin position="64"/>
        <end position="81"/>
    </location>
</feature>
<sequence>MSLPTPKQSGDQKYGENYHDQAAPVQVTPKGAQQRGDYYFPQHGPYNYYQAPQYGEYYYDPKNDQLSLDDSSHYSATTKMSSPVPPERVEHANNIQRLDRSLHRHLRRMSKIQHLLMHLCRR</sequence>
<keyword evidence="3" id="KW-1185">Reference proteome</keyword>
<feature type="region of interest" description="Disordered" evidence="1">
    <location>
        <begin position="1"/>
        <end position="41"/>
    </location>
</feature>
<evidence type="ECO:0000256" key="1">
    <source>
        <dbReference type="SAM" id="MobiDB-lite"/>
    </source>
</evidence>
<name>A0AAD5MG11_PARTN</name>
<dbReference type="Proteomes" id="UP001196413">
    <property type="component" value="Unassembled WGS sequence"/>
</dbReference>
<gene>
    <name evidence="2" type="ORF">KIN20_013033</name>
</gene>
<comment type="caution">
    <text evidence="2">The sequence shown here is derived from an EMBL/GenBank/DDBJ whole genome shotgun (WGS) entry which is preliminary data.</text>
</comment>
<evidence type="ECO:0000313" key="2">
    <source>
        <dbReference type="EMBL" id="KAJ1355578.1"/>
    </source>
</evidence>
<accession>A0AAD5MG11</accession>